<name>A0A9D3W7M2_9ROSI</name>
<accession>A0A9D3W7M2</accession>
<feature type="non-terminal residue" evidence="2">
    <location>
        <position position="134"/>
    </location>
</feature>
<evidence type="ECO:0000313" key="2">
    <source>
        <dbReference type="EMBL" id="KAH1114107.1"/>
    </source>
</evidence>
<reference evidence="2 3" key="1">
    <citation type="journal article" date="2021" name="Plant Biotechnol. J.">
        <title>Multi-omics assisted identification of the key and species-specific regulatory components of drought-tolerant mechanisms in Gossypium stocksii.</title>
        <authorList>
            <person name="Yu D."/>
            <person name="Ke L."/>
            <person name="Zhang D."/>
            <person name="Wu Y."/>
            <person name="Sun Y."/>
            <person name="Mei J."/>
            <person name="Sun J."/>
            <person name="Sun Y."/>
        </authorList>
    </citation>
    <scope>NUCLEOTIDE SEQUENCE [LARGE SCALE GENOMIC DNA]</scope>
    <source>
        <strain evidence="3">cv. E1</strain>
        <tissue evidence="2">Leaf</tissue>
    </source>
</reference>
<protein>
    <submittedName>
        <fullName evidence="2">Uncharacterized protein</fullName>
    </submittedName>
</protein>
<dbReference type="PANTHER" id="PTHR33325:SF11">
    <property type="entry name" value="COLD SHOCK DOMAIN-CONTAINING PROTEIN 4-LIKE"/>
    <property type="match status" value="1"/>
</dbReference>
<evidence type="ECO:0000256" key="1">
    <source>
        <dbReference type="SAM" id="MobiDB-lite"/>
    </source>
</evidence>
<dbReference type="EMBL" id="JAIQCV010000003">
    <property type="protein sequence ID" value="KAH1114107.1"/>
    <property type="molecule type" value="Genomic_DNA"/>
</dbReference>
<gene>
    <name evidence="2" type="ORF">J1N35_007485</name>
</gene>
<comment type="caution">
    <text evidence="2">The sequence shown here is derived from an EMBL/GenBank/DDBJ whole genome shotgun (WGS) entry which is preliminary data.</text>
</comment>
<dbReference type="Proteomes" id="UP000828251">
    <property type="component" value="Unassembled WGS sequence"/>
</dbReference>
<dbReference type="PANTHER" id="PTHR33325">
    <property type="entry name" value="ZINC FINGER, CCHC-TYPE-RELATED"/>
    <property type="match status" value="1"/>
</dbReference>
<dbReference type="OrthoDB" id="1751235at2759"/>
<feature type="region of interest" description="Disordered" evidence="1">
    <location>
        <begin position="69"/>
        <end position="117"/>
    </location>
</feature>
<organism evidence="2 3">
    <name type="scientific">Gossypium stocksii</name>
    <dbReference type="NCBI Taxonomy" id="47602"/>
    <lineage>
        <taxon>Eukaryota</taxon>
        <taxon>Viridiplantae</taxon>
        <taxon>Streptophyta</taxon>
        <taxon>Embryophyta</taxon>
        <taxon>Tracheophyta</taxon>
        <taxon>Spermatophyta</taxon>
        <taxon>Magnoliopsida</taxon>
        <taxon>eudicotyledons</taxon>
        <taxon>Gunneridae</taxon>
        <taxon>Pentapetalae</taxon>
        <taxon>rosids</taxon>
        <taxon>malvids</taxon>
        <taxon>Malvales</taxon>
        <taxon>Malvaceae</taxon>
        <taxon>Malvoideae</taxon>
        <taxon>Gossypium</taxon>
    </lineage>
</organism>
<sequence>MIGCTYGCKIIRLSNIVKKVLKKYSKLISCLLVTEQNNELFMKNHGIRPTGTTPLLEVNVSVHNKYENEKYKGHGRGHGRGRSGGYGRGHTSNPYHGVHNSGISNHQKKNSNEGQERGGQIILQRLLRIYVTDV</sequence>
<evidence type="ECO:0000313" key="3">
    <source>
        <dbReference type="Proteomes" id="UP000828251"/>
    </source>
</evidence>
<keyword evidence="3" id="KW-1185">Reference proteome</keyword>
<proteinExistence type="predicted"/>
<dbReference type="AlphaFoldDB" id="A0A9D3W7M2"/>